<evidence type="ECO:0000256" key="7">
    <source>
        <dbReference type="SAM" id="Phobius"/>
    </source>
</evidence>
<sequence length="1031" mass="117024">MGRSIEQPLLPVDICTGFTKVRCRKYSLFIYSAIILLLIVCVLVFTFGGSPRSPARAPCAPKNRIRTNVRPKIPVHLKQMFAVKELKLVALDPSLLNCATTAKCTSVRASPCVHIGTWLNSTTHFVDIFRQHIDGSDWKVETMSKYTAVITKHHWKGFEKQVIVSVIQDDPTKSYLKILLEQENEIVEKAFDRHVFEPMDHHGIIMPSDPSRFLIWWSNNRFIHCNATLAEKFAANSTIITAEHIGNLKVFTDLLLASGQIPSLAYGTLLGWYRNCGVIPYTTDIDVAVKVAEYQDDFMESLKTRTDFRLLRYIGMEEYGLEMTVKIPGTVNNTYVDVFYMFPENSTFDWTPITYDKSSGWARLKTLIPKIKELCTGDVLGFLFFVPCNFLDVIVTSYGQTDWLEPQENFMYTGHDRLTFEDGNWNKNLDDVIQTSCARIHRFAVRYREESSTVMDSLHRAIVEDLLLRVKKTRYRLLITYPKAPECRTMLQSLISRVANSHDGCNEAALYKTWEDIAPRNRGRLKEDFTKQKPLIGQMIRCYARCCQKMPAKKRKEGPKNQIEVVVISDSEQSIEDGDLGNGRVQRHIGKLSESDSEPCSVANGEHPVSSSNNQSDLDSDCSVQIISPPCHPCNSGSISPDEADNSEEGVQFGELIVDGEFADYYATSATQFRMEFSLLTDATRSHRLLSRYFVDSCAPRDPPKEVSLVVAAYVDKLFDSTSAECPSIEGDVEDIVYVGGYNMAAFRQEMPTSGRHLRAESLEELMDVVLQYRPRKKSLDVFVEVPEDLRRREVNAERHAEIFAWIVAFFAAAHPEVHVVVLAPLHEDTRRLSFDTTVNYFEKLKQLRTLKNVRVLYSQNYVKKMSAFMDDEGRLKNVTAIAASFRRPMMASSLHHSVATCVDLLMDATVSSDTVESILKWVGAHRSELSAKDAFLALEGIRKHEENPLAAELIVFFEEQFGENVEDVCESERVIGALKAELAKKHAELENQKAFNAKLLELLAKKEKENIELLQKDIERSELKSTVTEN</sequence>
<feature type="region of interest" description="Disordered" evidence="6">
    <location>
        <begin position="593"/>
        <end position="619"/>
    </location>
</feature>
<dbReference type="PANTHER" id="PTHR15407">
    <property type="entry name" value="FUKUTIN-RELATED"/>
    <property type="match status" value="1"/>
</dbReference>
<evidence type="ECO:0000313" key="8">
    <source>
        <dbReference type="EMBL" id="KAK0422725.1"/>
    </source>
</evidence>
<dbReference type="AlphaFoldDB" id="A0AA39IE45"/>
<gene>
    <name evidence="8" type="ORF">QR680_007745</name>
</gene>
<organism evidence="8 9">
    <name type="scientific">Steinernema hermaphroditum</name>
    <dbReference type="NCBI Taxonomy" id="289476"/>
    <lineage>
        <taxon>Eukaryota</taxon>
        <taxon>Metazoa</taxon>
        <taxon>Ecdysozoa</taxon>
        <taxon>Nematoda</taxon>
        <taxon>Chromadorea</taxon>
        <taxon>Rhabditida</taxon>
        <taxon>Tylenchina</taxon>
        <taxon>Panagrolaimomorpha</taxon>
        <taxon>Strongyloidoidea</taxon>
        <taxon>Steinernematidae</taxon>
        <taxon>Steinernema</taxon>
    </lineage>
</organism>
<keyword evidence="9" id="KW-1185">Reference proteome</keyword>
<evidence type="ECO:0000256" key="5">
    <source>
        <dbReference type="SAM" id="Coils"/>
    </source>
</evidence>
<feature type="compositionally biased region" description="Low complexity" evidence="6">
    <location>
        <begin position="610"/>
        <end position="619"/>
    </location>
</feature>
<evidence type="ECO:0000256" key="4">
    <source>
        <dbReference type="ARBA" id="ARBA00023136"/>
    </source>
</evidence>
<keyword evidence="5" id="KW-0175">Coiled coil</keyword>
<proteinExistence type="predicted"/>
<dbReference type="GO" id="GO:0016020">
    <property type="term" value="C:membrane"/>
    <property type="evidence" value="ECO:0007669"/>
    <property type="project" value="UniProtKB-SubCell"/>
</dbReference>
<reference evidence="8" key="1">
    <citation type="submission" date="2023-06" db="EMBL/GenBank/DDBJ databases">
        <title>Genomic analysis of the entomopathogenic nematode Steinernema hermaphroditum.</title>
        <authorList>
            <person name="Schwarz E.M."/>
            <person name="Heppert J.K."/>
            <person name="Baniya A."/>
            <person name="Schwartz H.T."/>
            <person name="Tan C.-H."/>
            <person name="Antoshechkin I."/>
            <person name="Sternberg P.W."/>
            <person name="Goodrich-Blair H."/>
            <person name="Dillman A.R."/>
        </authorList>
    </citation>
    <scope>NUCLEOTIDE SEQUENCE</scope>
    <source>
        <strain evidence="8">PS9179</strain>
        <tissue evidence="8">Whole animal</tissue>
    </source>
</reference>
<comment type="caution">
    <text evidence="8">The sequence shown here is derived from an EMBL/GenBank/DDBJ whole genome shotgun (WGS) entry which is preliminary data.</text>
</comment>
<dbReference type="PANTHER" id="PTHR15407:SF28">
    <property type="entry name" value="RIBITOL-5-PHOSPHATE TRANSFERASE FKTN"/>
    <property type="match status" value="1"/>
</dbReference>
<dbReference type="Proteomes" id="UP001175271">
    <property type="component" value="Unassembled WGS sequence"/>
</dbReference>
<dbReference type="EMBL" id="JAUCMV010000001">
    <property type="protein sequence ID" value="KAK0422725.1"/>
    <property type="molecule type" value="Genomic_DNA"/>
</dbReference>
<evidence type="ECO:0000313" key="9">
    <source>
        <dbReference type="Proteomes" id="UP001175271"/>
    </source>
</evidence>
<keyword evidence="2 7" id="KW-0812">Transmembrane</keyword>
<feature type="coiled-coil region" evidence="5">
    <location>
        <begin position="997"/>
        <end position="1025"/>
    </location>
</feature>
<keyword evidence="3 7" id="KW-1133">Transmembrane helix</keyword>
<feature type="transmembrane region" description="Helical" evidence="7">
    <location>
        <begin position="28"/>
        <end position="49"/>
    </location>
</feature>
<evidence type="ECO:0000256" key="2">
    <source>
        <dbReference type="ARBA" id="ARBA00022692"/>
    </source>
</evidence>
<evidence type="ECO:0000256" key="3">
    <source>
        <dbReference type="ARBA" id="ARBA00022989"/>
    </source>
</evidence>
<dbReference type="InterPro" id="IPR009644">
    <property type="entry name" value="FKTN/MNN4/W02B3.4-1"/>
</dbReference>
<protein>
    <submittedName>
        <fullName evidence="8">Uncharacterized protein</fullName>
    </submittedName>
</protein>
<accession>A0AA39IE45</accession>
<name>A0AA39IE45_9BILA</name>
<keyword evidence="4 7" id="KW-0472">Membrane</keyword>
<comment type="subcellular location">
    <subcellularLocation>
        <location evidence="1">Membrane</location>
        <topology evidence="1">Single-pass membrane protein</topology>
    </subcellularLocation>
</comment>
<evidence type="ECO:0000256" key="6">
    <source>
        <dbReference type="SAM" id="MobiDB-lite"/>
    </source>
</evidence>
<evidence type="ECO:0000256" key="1">
    <source>
        <dbReference type="ARBA" id="ARBA00004167"/>
    </source>
</evidence>